<accession>A0AAE3J5H5</accession>
<dbReference type="Pfam" id="PF00356">
    <property type="entry name" value="LacI"/>
    <property type="match status" value="1"/>
</dbReference>
<keyword evidence="6" id="KW-1185">Reference proteome</keyword>
<dbReference type="Gene3D" id="3.40.50.2300">
    <property type="match status" value="2"/>
</dbReference>
<proteinExistence type="predicted"/>
<comment type="caution">
    <text evidence="5">The sequence shown here is derived from an EMBL/GenBank/DDBJ whole genome shotgun (WGS) entry which is preliminary data.</text>
</comment>
<dbReference type="PANTHER" id="PTHR30146">
    <property type="entry name" value="LACI-RELATED TRANSCRIPTIONAL REPRESSOR"/>
    <property type="match status" value="1"/>
</dbReference>
<keyword evidence="3" id="KW-0804">Transcription</keyword>
<evidence type="ECO:0000259" key="4">
    <source>
        <dbReference type="PROSITE" id="PS50932"/>
    </source>
</evidence>
<dbReference type="SUPFAM" id="SSF53822">
    <property type="entry name" value="Periplasmic binding protein-like I"/>
    <property type="match status" value="1"/>
</dbReference>
<dbReference type="InterPro" id="IPR046335">
    <property type="entry name" value="LacI/GalR-like_sensor"/>
</dbReference>
<dbReference type="InterPro" id="IPR000843">
    <property type="entry name" value="HTH_LacI"/>
</dbReference>
<dbReference type="GO" id="GO:0000976">
    <property type="term" value="F:transcription cis-regulatory region binding"/>
    <property type="evidence" value="ECO:0007669"/>
    <property type="project" value="TreeGrafter"/>
</dbReference>
<dbReference type="Gene3D" id="1.10.260.40">
    <property type="entry name" value="lambda repressor-like DNA-binding domains"/>
    <property type="match status" value="1"/>
</dbReference>
<dbReference type="AlphaFoldDB" id="A0AAE3J5H5"/>
<dbReference type="EMBL" id="JAJEPR010000006">
    <property type="protein sequence ID" value="MCC2189193.1"/>
    <property type="molecule type" value="Genomic_DNA"/>
</dbReference>
<evidence type="ECO:0000313" key="6">
    <source>
        <dbReference type="Proteomes" id="UP001197875"/>
    </source>
</evidence>
<dbReference type="PROSITE" id="PS50932">
    <property type="entry name" value="HTH_LACI_2"/>
    <property type="match status" value="1"/>
</dbReference>
<keyword evidence="1" id="KW-0805">Transcription regulation</keyword>
<evidence type="ECO:0000256" key="3">
    <source>
        <dbReference type="ARBA" id="ARBA00023163"/>
    </source>
</evidence>
<evidence type="ECO:0000256" key="1">
    <source>
        <dbReference type="ARBA" id="ARBA00023015"/>
    </source>
</evidence>
<dbReference type="CDD" id="cd01392">
    <property type="entry name" value="HTH_LacI"/>
    <property type="match status" value="1"/>
</dbReference>
<dbReference type="SUPFAM" id="SSF47413">
    <property type="entry name" value="lambda repressor-like DNA-binding domains"/>
    <property type="match status" value="1"/>
</dbReference>
<dbReference type="Pfam" id="PF13377">
    <property type="entry name" value="Peripla_BP_3"/>
    <property type="match status" value="1"/>
</dbReference>
<organism evidence="5 6">
    <name type="scientific">Fusicatenibacter faecihominis</name>
    <dbReference type="NCBI Taxonomy" id="2881276"/>
    <lineage>
        <taxon>Bacteria</taxon>
        <taxon>Bacillati</taxon>
        <taxon>Bacillota</taxon>
        <taxon>Clostridia</taxon>
        <taxon>Lachnospirales</taxon>
        <taxon>Lachnospiraceae</taxon>
        <taxon>Fusicatenibacter</taxon>
    </lineage>
</organism>
<dbReference type="SMART" id="SM00354">
    <property type="entry name" value="HTH_LACI"/>
    <property type="match status" value="1"/>
</dbReference>
<evidence type="ECO:0000256" key="2">
    <source>
        <dbReference type="ARBA" id="ARBA00023125"/>
    </source>
</evidence>
<sequence length="343" mass="38541">MESITIKDVARICGVGVSTVSRAINNHPDINPETKEMIMQVIKENHYVPNNSARNLKRSDARAIAILIKGISNPFFNSMIKVFEEEIQKKKYTLVLQHVDEWQDETEVALELEKEKRLRGIVFLGGFASHSEDQLKKIPVPFVLSTVSLLGEEYKNDYSFVSVNDVEESFRMTDYLIRQGHEKIAILCSSENDVSIGALRLAGYKKALESHRIPVEESRIRHMDPEVDTYSIKSGYKLTRELLDEGVDCTAIFALSDSMAIGAVRALIDAGKKVPEDISVAGFDGTEMAAYYNPAITTIRQPAEIMAKETIKLLFDSIKKKTKVQQLIFDGELVPGESVKKRK</sequence>
<name>A0AAE3J5H5_9FIRM</name>
<evidence type="ECO:0000313" key="5">
    <source>
        <dbReference type="EMBL" id="MCC2189193.1"/>
    </source>
</evidence>
<dbReference type="InterPro" id="IPR010982">
    <property type="entry name" value="Lambda_DNA-bd_dom_sf"/>
</dbReference>
<dbReference type="RefSeq" id="WP_227614608.1">
    <property type="nucleotide sequence ID" value="NZ_JAJEPR010000006.1"/>
</dbReference>
<protein>
    <submittedName>
        <fullName evidence="5">LacI family transcriptional regulator</fullName>
    </submittedName>
</protein>
<dbReference type="CDD" id="cd06267">
    <property type="entry name" value="PBP1_LacI_sugar_binding-like"/>
    <property type="match status" value="1"/>
</dbReference>
<keyword evidence="2" id="KW-0238">DNA-binding</keyword>
<gene>
    <name evidence="5" type="ORF">LKD71_05090</name>
</gene>
<reference evidence="5 6" key="1">
    <citation type="submission" date="2021-10" db="EMBL/GenBank/DDBJ databases">
        <title>Anaerobic single-cell dispensing facilitates the cultivation of human gut bacteria.</title>
        <authorList>
            <person name="Afrizal A."/>
        </authorList>
    </citation>
    <scope>NUCLEOTIDE SEQUENCE [LARGE SCALE GENOMIC DNA]</scope>
    <source>
        <strain evidence="5 6">CLA-AA-H277</strain>
    </source>
</reference>
<dbReference type="InterPro" id="IPR028082">
    <property type="entry name" value="Peripla_BP_I"/>
</dbReference>
<feature type="domain" description="HTH lacI-type" evidence="4">
    <location>
        <begin position="4"/>
        <end position="58"/>
    </location>
</feature>
<dbReference type="Proteomes" id="UP001197875">
    <property type="component" value="Unassembled WGS sequence"/>
</dbReference>
<dbReference type="GO" id="GO:0003700">
    <property type="term" value="F:DNA-binding transcription factor activity"/>
    <property type="evidence" value="ECO:0007669"/>
    <property type="project" value="TreeGrafter"/>
</dbReference>
<dbReference type="PANTHER" id="PTHR30146:SF109">
    <property type="entry name" value="HTH-TYPE TRANSCRIPTIONAL REGULATOR GALS"/>
    <property type="match status" value="1"/>
</dbReference>